<keyword evidence="4" id="KW-1185">Reference proteome</keyword>
<accession>A0A193GES9</accession>
<organism evidence="3 4">
    <name type="scientific">Bordetella flabilis</name>
    <dbReference type="NCBI Taxonomy" id="463014"/>
    <lineage>
        <taxon>Bacteria</taxon>
        <taxon>Pseudomonadati</taxon>
        <taxon>Pseudomonadota</taxon>
        <taxon>Betaproteobacteria</taxon>
        <taxon>Burkholderiales</taxon>
        <taxon>Alcaligenaceae</taxon>
        <taxon>Bordetella</taxon>
    </lineage>
</organism>
<dbReference type="PANTHER" id="PTHR42928">
    <property type="entry name" value="TRICARBOXYLATE-BINDING PROTEIN"/>
    <property type="match status" value="1"/>
</dbReference>
<dbReference type="PANTHER" id="PTHR42928:SF5">
    <property type="entry name" value="BLR1237 PROTEIN"/>
    <property type="match status" value="1"/>
</dbReference>
<dbReference type="CDD" id="cd07012">
    <property type="entry name" value="PBP2_Bug_TTT"/>
    <property type="match status" value="1"/>
</dbReference>
<reference evidence="3 4" key="1">
    <citation type="submission" date="2016-06" db="EMBL/GenBank/DDBJ databases">
        <title>Complete genome sequences of Bordetella bronchialis and Bordetella flabilis.</title>
        <authorList>
            <person name="LiPuma J.J."/>
            <person name="Spilker T."/>
        </authorList>
    </citation>
    <scope>NUCLEOTIDE SEQUENCE [LARGE SCALE GENOMIC DNA]</scope>
    <source>
        <strain evidence="3 4">AU10664</strain>
    </source>
</reference>
<evidence type="ECO:0000256" key="1">
    <source>
        <dbReference type="ARBA" id="ARBA00006987"/>
    </source>
</evidence>
<dbReference type="STRING" id="463014.BAU07_13425"/>
<dbReference type="InterPro" id="IPR042100">
    <property type="entry name" value="Bug_dom1"/>
</dbReference>
<dbReference type="Gene3D" id="3.40.190.150">
    <property type="entry name" value="Bordetella uptake gene, domain 1"/>
    <property type="match status" value="1"/>
</dbReference>
<dbReference type="EMBL" id="CP016172">
    <property type="protein sequence ID" value="ANN77956.1"/>
    <property type="molecule type" value="Genomic_DNA"/>
</dbReference>
<evidence type="ECO:0000313" key="4">
    <source>
        <dbReference type="Proteomes" id="UP000091926"/>
    </source>
</evidence>
<gene>
    <name evidence="3" type="ORF">BAU07_13425</name>
</gene>
<name>A0A193GES9_9BORD</name>
<feature type="signal peptide" evidence="2">
    <location>
        <begin position="1"/>
        <end position="25"/>
    </location>
</feature>
<dbReference type="SUPFAM" id="SSF53850">
    <property type="entry name" value="Periplasmic binding protein-like II"/>
    <property type="match status" value="1"/>
</dbReference>
<comment type="similarity">
    <text evidence="1">Belongs to the UPF0065 (bug) family.</text>
</comment>
<proteinExistence type="inferred from homology"/>
<dbReference type="PIRSF" id="PIRSF017082">
    <property type="entry name" value="YflP"/>
    <property type="match status" value="1"/>
</dbReference>
<dbReference type="Pfam" id="PF03401">
    <property type="entry name" value="TctC"/>
    <property type="match status" value="1"/>
</dbReference>
<dbReference type="OrthoDB" id="8678477at2"/>
<evidence type="ECO:0000313" key="3">
    <source>
        <dbReference type="EMBL" id="ANN77956.1"/>
    </source>
</evidence>
<dbReference type="Gene3D" id="3.40.190.10">
    <property type="entry name" value="Periplasmic binding protein-like II"/>
    <property type="match status" value="1"/>
</dbReference>
<evidence type="ECO:0000256" key="2">
    <source>
        <dbReference type="SAM" id="SignalP"/>
    </source>
</evidence>
<dbReference type="RefSeq" id="WP_066658509.1">
    <property type="nucleotide sequence ID" value="NZ_CBCSCL010000001.1"/>
</dbReference>
<feature type="chain" id="PRO_5008258978" evidence="2">
    <location>
        <begin position="26"/>
        <end position="322"/>
    </location>
</feature>
<dbReference type="Proteomes" id="UP000091926">
    <property type="component" value="Chromosome"/>
</dbReference>
<sequence length="322" mass="34656">MKAPLFRALCALLAGLAVAPAPALAQYPDKPIRIIVPYPPGTGTDTIARYTARRMEGELGKPVVVENRAGGNAIIAAQLVATSPPDGYTLLFAANGPASTNVALYQHLPYDPVKDLTPLARLAFGPMGLFVPANSPYKTAEELFEATRKQPGRINYGSGSTTYQIAGEWLMSLVGGKANVISYKGAAPALTDLAGGQVDFVIADYSGATALLAAGKIRMLAATTDRRLAAQPGIPTVQELGYKDFFQVAWWGMFAPAKTPEAVTSRLEQALLKIYRDKDTADFLAQSNYVLFLADGKGFGEFQRKEIQRESRLVDQFKIPKQ</sequence>
<dbReference type="KEGG" id="bfz:BAU07_13425"/>
<protein>
    <submittedName>
        <fullName evidence="3">ABC transporter substrate-binding protein</fullName>
    </submittedName>
</protein>
<dbReference type="InterPro" id="IPR005064">
    <property type="entry name" value="BUG"/>
</dbReference>
<keyword evidence="2" id="KW-0732">Signal</keyword>
<dbReference type="AlphaFoldDB" id="A0A193GES9"/>